<evidence type="ECO:0000313" key="2">
    <source>
        <dbReference type="EMBL" id="PFX30970.1"/>
    </source>
</evidence>
<comment type="subcellular location">
    <subcellularLocation>
        <location evidence="1">Nucleus</location>
    </subcellularLocation>
</comment>
<keyword evidence="1" id="KW-0227">DNA damage</keyword>
<dbReference type="GO" id="GO:0046872">
    <property type="term" value="F:metal ion binding"/>
    <property type="evidence" value="ECO:0007669"/>
    <property type="project" value="UniProtKB-UniRule"/>
</dbReference>
<keyword evidence="1" id="KW-0378">Hydrolase</keyword>
<keyword evidence="1" id="KW-0269">Exonuclease</keyword>
<dbReference type="GO" id="GO:0035312">
    <property type="term" value="F:5'-3' DNA exonuclease activity"/>
    <property type="evidence" value="ECO:0007669"/>
    <property type="project" value="UniProtKB-UniRule"/>
</dbReference>
<keyword evidence="1" id="KW-0479">Metal-binding</keyword>
<keyword evidence="1" id="KW-0234">DNA repair</keyword>
<comment type="cofactor">
    <cofactor evidence="1">
        <name>Mg(2+)</name>
        <dbReference type="ChEBI" id="CHEBI:18420"/>
    </cofactor>
    <text evidence="1">Binds 2 magnesium ions per subunit. They probably participate in the reaction catalyzed by the enzyme. May bind an additional third magnesium ion after substrate binding.</text>
</comment>
<dbReference type="AlphaFoldDB" id="A0A2B4SQ10"/>
<dbReference type="EMBL" id="LSMT01000042">
    <property type="protein sequence ID" value="PFX30970.1"/>
    <property type="molecule type" value="Genomic_DNA"/>
</dbReference>
<keyword evidence="1" id="KW-0267">Excision nuclease</keyword>
<keyword evidence="1" id="KW-0238">DNA-binding</keyword>
<keyword evidence="3" id="KW-1185">Reference proteome</keyword>
<dbReference type="GO" id="GO:0017108">
    <property type="term" value="F:5'-flap endonuclease activity"/>
    <property type="evidence" value="ECO:0007669"/>
    <property type="project" value="TreeGrafter"/>
</dbReference>
<keyword evidence="1" id="KW-0539">Nucleus</keyword>
<dbReference type="InterPro" id="IPR006084">
    <property type="entry name" value="XPG/Rad2"/>
</dbReference>
<organism evidence="2 3">
    <name type="scientific">Stylophora pistillata</name>
    <name type="common">Smooth cauliflower coral</name>
    <dbReference type="NCBI Taxonomy" id="50429"/>
    <lineage>
        <taxon>Eukaryota</taxon>
        <taxon>Metazoa</taxon>
        <taxon>Cnidaria</taxon>
        <taxon>Anthozoa</taxon>
        <taxon>Hexacorallia</taxon>
        <taxon>Scleractinia</taxon>
        <taxon>Astrocoeniina</taxon>
        <taxon>Pocilloporidae</taxon>
        <taxon>Stylophora</taxon>
    </lineage>
</organism>
<dbReference type="PANTHER" id="PTHR11081">
    <property type="entry name" value="FLAP ENDONUCLEASE FAMILY MEMBER"/>
    <property type="match status" value="1"/>
</dbReference>
<sequence>MVKTSMSGDGECFVLSHVLESLKLSMNEFRKVCIAAGCDHLKNVRGIGIQRAFKMVAAGKLKELLGKGGAPEDYWESFFKAEAVFQHQTVFNLGTCSTVPLEKCETNPPAELRLLDDLYSNNLAIGNVNTKTGKQTLTRYPLFTIVSD</sequence>
<dbReference type="GO" id="GO:0003677">
    <property type="term" value="F:DNA binding"/>
    <property type="evidence" value="ECO:0007669"/>
    <property type="project" value="UniProtKB-UniRule"/>
</dbReference>
<dbReference type="Proteomes" id="UP000225706">
    <property type="component" value="Unassembled WGS sequence"/>
</dbReference>
<dbReference type="SUPFAM" id="SSF47807">
    <property type="entry name" value="5' to 3' exonuclease, C-terminal subdomain"/>
    <property type="match status" value="1"/>
</dbReference>
<comment type="caution">
    <text evidence="2">The sequence shown here is derived from an EMBL/GenBank/DDBJ whole genome shotgun (WGS) entry which is preliminary data.</text>
</comment>
<dbReference type="InterPro" id="IPR036279">
    <property type="entry name" value="5-3_exonuclease_C_sf"/>
</dbReference>
<keyword evidence="1" id="KW-0540">Nuclease</keyword>
<dbReference type="PANTHER" id="PTHR11081:SF8">
    <property type="entry name" value="EXONUCLEASE 1"/>
    <property type="match status" value="1"/>
</dbReference>
<proteinExistence type="inferred from homology"/>
<keyword evidence="2" id="KW-0255">Endonuclease</keyword>
<accession>A0A2B4SQ10</accession>
<comment type="function">
    <text evidence="1">5'-&gt;3' double-stranded DNA exonuclease which may also possess a cryptic 3'-&gt;5' double-stranded DNA exonuclease activity. Functions in DNA mismatch repair.</text>
</comment>
<evidence type="ECO:0000313" key="3">
    <source>
        <dbReference type="Proteomes" id="UP000225706"/>
    </source>
</evidence>
<dbReference type="GO" id="GO:0006281">
    <property type="term" value="P:DNA repair"/>
    <property type="evidence" value="ECO:0007669"/>
    <property type="project" value="UniProtKB-UniRule"/>
</dbReference>
<gene>
    <name evidence="2" type="primary">FEN-1b</name>
    <name evidence="2" type="ORF">AWC38_SpisGene4213</name>
</gene>
<protein>
    <recommendedName>
        <fullName evidence="1">Exonuclease 1</fullName>
        <ecNumber evidence="1">3.1.-.-</ecNumber>
    </recommendedName>
</protein>
<keyword evidence="1" id="KW-0460">Magnesium</keyword>
<dbReference type="Gene3D" id="1.10.150.20">
    <property type="entry name" value="5' to 3' exonuclease, C-terminal subdomain"/>
    <property type="match status" value="1"/>
</dbReference>
<dbReference type="GO" id="GO:0005634">
    <property type="term" value="C:nucleus"/>
    <property type="evidence" value="ECO:0007669"/>
    <property type="project" value="UniProtKB-SubCell"/>
</dbReference>
<comment type="similarity">
    <text evidence="1">Belongs to the XPG/RAD2 endonuclease family. EXO1 subfamily.</text>
</comment>
<dbReference type="EC" id="3.1.-.-" evidence="1"/>
<name>A0A2B4SQ10_STYPI</name>
<evidence type="ECO:0000256" key="1">
    <source>
        <dbReference type="RuleBase" id="RU910737"/>
    </source>
</evidence>
<keyword evidence="1" id="KW-0228">DNA excision</keyword>
<dbReference type="STRING" id="50429.A0A2B4SQ10"/>
<reference evidence="3" key="1">
    <citation type="journal article" date="2017" name="bioRxiv">
        <title>Comparative analysis of the genomes of Stylophora pistillata and Acropora digitifera provides evidence for extensive differences between species of corals.</title>
        <authorList>
            <person name="Voolstra C.R."/>
            <person name="Li Y."/>
            <person name="Liew Y.J."/>
            <person name="Baumgarten S."/>
            <person name="Zoccola D."/>
            <person name="Flot J.-F."/>
            <person name="Tambutte S."/>
            <person name="Allemand D."/>
            <person name="Aranda M."/>
        </authorList>
    </citation>
    <scope>NUCLEOTIDE SEQUENCE [LARGE SCALE GENOMIC DNA]</scope>
</reference>